<proteinExistence type="predicted"/>
<name>A0A4C1WAX5_EUMVA</name>
<protein>
    <submittedName>
        <fullName evidence="2">Uncharacterized protein</fullName>
    </submittedName>
</protein>
<sequence>MSHDRVNGDRRKRIPVTSEKSPVRCWSLEGNRISNGGRSDDPSSDPPPLDTEEEREWATGSSRSLDEMQQRKLQLHSVFCESVVLHRPNRLIFVLPPSLP</sequence>
<dbReference type="AlphaFoldDB" id="A0A4C1WAX5"/>
<comment type="caution">
    <text evidence="2">The sequence shown here is derived from an EMBL/GenBank/DDBJ whole genome shotgun (WGS) entry which is preliminary data.</text>
</comment>
<evidence type="ECO:0000313" key="2">
    <source>
        <dbReference type="EMBL" id="GBP48536.1"/>
    </source>
</evidence>
<dbReference type="EMBL" id="BGZK01000526">
    <property type="protein sequence ID" value="GBP48536.1"/>
    <property type="molecule type" value="Genomic_DNA"/>
</dbReference>
<keyword evidence="3" id="KW-1185">Reference proteome</keyword>
<accession>A0A4C1WAX5</accession>
<organism evidence="2 3">
    <name type="scientific">Eumeta variegata</name>
    <name type="common">Bagworm moth</name>
    <name type="synonym">Eumeta japonica</name>
    <dbReference type="NCBI Taxonomy" id="151549"/>
    <lineage>
        <taxon>Eukaryota</taxon>
        <taxon>Metazoa</taxon>
        <taxon>Ecdysozoa</taxon>
        <taxon>Arthropoda</taxon>
        <taxon>Hexapoda</taxon>
        <taxon>Insecta</taxon>
        <taxon>Pterygota</taxon>
        <taxon>Neoptera</taxon>
        <taxon>Endopterygota</taxon>
        <taxon>Lepidoptera</taxon>
        <taxon>Glossata</taxon>
        <taxon>Ditrysia</taxon>
        <taxon>Tineoidea</taxon>
        <taxon>Psychidae</taxon>
        <taxon>Oiketicinae</taxon>
        <taxon>Eumeta</taxon>
    </lineage>
</organism>
<evidence type="ECO:0000313" key="3">
    <source>
        <dbReference type="Proteomes" id="UP000299102"/>
    </source>
</evidence>
<feature type="region of interest" description="Disordered" evidence="1">
    <location>
        <begin position="1"/>
        <end position="65"/>
    </location>
</feature>
<dbReference type="Proteomes" id="UP000299102">
    <property type="component" value="Unassembled WGS sequence"/>
</dbReference>
<gene>
    <name evidence="2" type="ORF">EVAR_38508_1</name>
</gene>
<evidence type="ECO:0000256" key="1">
    <source>
        <dbReference type="SAM" id="MobiDB-lite"/>
    </source>
</evidence>
<reference evidence="2 3" key="1">
    <citation type="journal article" date="2019" name="Commun. Biol.">
        <title>The bagworm genome reveals a unique fibroin gene that provides high tensile strength.</title>
        <authorList>
            <person name="Kono N."/>
            <person name="Nakamura H."/>
            <person name="Ohtoshi R."/>
            <person name="Tomita M."/>
            <person name="Numata K."/>
            <person name="Arakawa K."/>
        </authorList>
    </citation>
    <scope>NUCLEOTIDE SEQUENCE [LARGE SCALE GENOMIC DNA]</scope>
</reference>